<gene>
    <name evidence="1" type="ORF">MNBD_NITROSPINAE02-709</name>
</gene>
<accession>A0A3B1BX89</accession>
<dbReference type="InterPro" id="IPR010982">
    <property type="entry name" value="Lambda_DNA-bd_dom_sf"/>
</dbReference>
<organism evidence="1">
    <name type="scientific">hydrothermal vent metagenome</name>
    <dbReference type="NCBI Taxonomy" id="652676"/>
    <lineage>
        <taxon>unclassified sequences</taxon>
        <taxon>metagenomes</taxon>
        <taxon>ecological metagenomes</taxon>
    </lineage>
</organism>
<dbReference type="InterPro" id="IPR014057">
    <property type="entry name" value="HI1420"/>
</dbReference>
<dbReference type="NCBIfam" id="TIGR02684">
    <property type="entry name" value="dnstrm_HI1420"/>
    <property type="match status" value="1"/>
</dbReference>
<proteinExistence type="predicted"/>
<evidence type="ECO:0000313" key="1">
    <source>
        <dbReference type="EMBL" id="VAX22549.1"/>
    </source>
</evidence>
<reference evidence="1" key="1">
    <citation type="submission" date="2018-06" db="EMBL/GenBank/DDBJ databases">
        <authorList>
            <person name="Zhirakovskaya E."/>
        </authorList>
    </citation>
    <scope>NUCLEOTIDE SEQUENCE</scope>
</reference>
<dbReference type="GO" id="GO:0003677">
    <property type="term" value="F:DNA binding"/>
    <property type="evidence" value="ECO:0007669"/>
    <property type="project" value="InterPro"/>
</dbReference>
<dbReference type="PANTHER" id="PTHR40275">
    <property type="entry name" value="SSL7038 PROTEIN"/>
    <property type="match status" value="1"/>
</dbReference>
<dbReference type="SUPFAM" id="SSF47413">
    <property type="entry name" value="lambda repressor-like DNA-binding domains"/>
    <property type="match status" value="1"/>
</dbReference>
<protein>
    <submittedName>
        <fullName evidence="1">Uncharacterized protein</fullName>
    </submittedName>
</protein>
<dbReference type="EMBL" id="UOGE01000077">
    <property type="protein sequence ID" value="VAX22549.1"/>
    <property type="molecule type" value="Genomic_DNA"/>
</dbReference>
<name>A0A3B1BX89_9ZZZZ</name>
<dbReference type="AlphaFoldDB" id="A0A3B1BX89"/>
<dbReference type="PANTHER" id="PTHR40275:SF1">
    <property type="entry name" value="SSL7038 PROTEIN"/>
    <property type="match status" value="1"/>
</dbReference>
<dbReference type="Gene3D" id="1.10.260.40">
    <property type="entry name" value="lambda repressor-like DNA-binding domains"/>
    <property type="match status" value="1"/>
</dbReference>
<dbReference type="Pfam" id="PF21716">
    <property type="entry name" value="dnstrm_HI1420"/>
    <property type="match status" value="1"/>
</dbReference>
<sequence length="110" mass="12263">MSKKKKLRQFDNLMLEELADDNVAREYLRACIEEDTPEEFLVSLGNVVRAERGRMSAIAEATGLGRESLYKALSGKTKARFETVMKIINALGLQLTIPDEDSKKGDRSAA</sequence>